<name>A0A6U2LL51_9STRA</name>
<dbReference type="AlphaFoldDB" id="A0A6U2LL51"/>
<reference evidence="2" key="1">
    <citation type="submission" date="2021-01" db="EMBL/GenBank/DDBJ databases">
        <authorList>
            <person name="Corre E."/>
            <person name="Pelletier E."/>
            <person name="Niang G."/>
            <person name="Scheremetjew M."/>
            <person name="Finn R."/>
            <person name="Kale V."/>
            <person name="Holt S."/>
            <person name="Cochrane G."/>
            <person name="Meng A."/>
            <person name="Brown T."/>
            <person name="Cohen L."/>
        </authorList>
    </citation>
    <scope>NUCLEOTIDE SEQUENCE</scope>
    <source>
        <strain evidence="2">B650</strain>
    </source>
</reference>
<dbReference type="EMBL" id="HBGY01001168">
    <property type="protein sequence ID" value="CAD9556324.1"/>
    <property type="molecule type" value="Transcribed_RNA"/>
</dbReference>
<evidence type="ECO:0000313" key="2">
    <source>
        <dbReference type="EMBL" id="CAD9556327.1"/>
    </source>
</evidence>
<sequence length="212" mass="24517">MTNRELEEVISVGRNVLRQNYKLKRSTKTSFYSRLSSSIRAIFAKKTGGEFNKKFERVLLEGWIEELLRFLAILSLSGKGGRHNSHDFVPSYPVWEAWRCLMADKRLYCKVCLALGNSGAIDPDDFTVKEEDDLRALYEDTVKEYKRLYHSEPPYLFWPEFDDFLYENEGCLFDTIIASDTWSFLVEALGCSNALQGSNVKSWVSSHKEILI</sequence>
<evidence type="ECO:0000313" key="1">
    <source>
        <dbReference type="EMBL" id="CAD9556324.1"/>
    </source>
</evidence>
<protein>
    <submittedName>
        <fullName evidence="2">Uncharacterized protein</fullName>
    </submittedName>
</protein>
<accession>A0A6U2LL51</accession>
<organism evidence="2">
    <name type="scientific">Leptocylindrus danicus</name>
    <dbReference type="NCBI Taxonomy" id="163516"/>
    <lineage>
        <taxon>Eukaryota</taxon>
        <taxon>Sar</taxon>
        <taxon>Stramenopiles</taxon>
        <taxon>Ochrophyta</taxon>
        <taxon>Bacillariophyta</taxon>
        <taxon>Coscinodiscophyceae</taxon>
        <taxon>Chaetocerotophycidae</taxon>
        <taxon>Leptocylindrales</taxon>
        <taxon>Leptocylindraceae</taxon>
        <taxon>Leptocylindrus</taxon>
    </lineage>
</organism>
<proteinExistence type="predicted"/>
<dbReference type="EMBL" id="HBGY01001169">
    <property type="protein sequence ID" value="CAD9556327.1"/>
    <property type="molecule type" value="Transcribed_RNA"/>
</dbReference>
<gene>
    <name evidence="1" type="ORF">LDAN0321_LOCUS802</name>
    <name evidence="2" type="ORF">LDAN0321_LOCUS803</name>
</gene>